<evidence type="ECO:0000313" key="5">
    <source>
        <dbReference type="EMBL" id="TCZ68091.1"/>
    </source>
</evidence>
<keyword evidence="2" id="KW-0238">DNA-binding</keyword>
<dbReference type="Proteomes" id="UP000295164">
    <property type="component" value="Unassembled WGS sequence"/>
</dbReference>
<dbReference type="PROSITE" id="PS00041">
    <property type="entry name" value="HTH_ARAC_FAMILY_1"/>
    <property type="match status" value="1"/>
</dbReference>
<dbReference type="EMBL" id="SKFH01000030">
    <property type="protein sequence ID" value="TCZ68091.1"/>
    <property type="molecule type" value="Genomic_DNA"/>
</dbReference>
<reference evidence="5 6" key="1">
    <citation type="submission" date="2019-03" db="EMBL/GenBank/DDBJ databases">
        <authorList>
            <person name="Kim M.K.M."/>
        </authorList>
    </citation>
    <scope>NUCLEOTIDE SEQUENCE [LARGE SCALE GENOMIC DNA]</scope>
    <source>
        <strain evidence="5 6">17J68-15</strain>
    </source>
</reference>
<dbReference type="InterPro" id="IPR018060">
    <property type="entry name" value="HTH_AraC"/>
</dbReference>
<evidence type="ECO:0000256" key="3">
    <source>
        <dbReference type="ARBA" id="ARBA00023163"/>
    </source>
</evidence>
<dbReference type="GO" id="GO:0043565">
    <property type="term" value="F:sequence-specific DNA binding"/>
    <property type="evidence" value="ECO:0007669"/>
    <property type="project" value="InterPro"/>
</dbReference>
<sequence>MKLYIKNMVTLRCIMVVRDEIERLGLVWQDVKLGEAVIFEPVSEQDQTLLRLALKKSGLEIFDDHKSKLVEKIKQLVVEQVHHATEPLQENFSTFLARMLNYDYHYLSHLFAVNQGLTLERYVINNKIEKVKELLVYEELTVSEIAFRMNYSSAAHLSSQFKKVTGFTASHFKKIKRIRFDDTIEQ</sequence>
<keyword evidence="3" id="KW-0804">Transcription</keyword>
<feature type="domain" description="HTH araC/xylS-type" evidence="4">
    <location>
        <begin position="71"/>
        <end position="175"/>
    </location>
</feature>
<organism evidence="5 6">
    <name type="scientific">Flaviaesturariibacter aridisoli</name>
    <dbReference type="NCBI Taxonomy" id="2545761"/>
    <lineage>
        <taxon>Bacteria</taxon>
        <taxon>Pseudomonadati</taxon>
        <taxon>Bacteroidota</taxon>
        <taxon>Chitinophagia</taxon>
        <taxon>Chitinophagales</taxon>
        <taxon>Chitinophagaceae</taxon>
        <taxon>Flaviaestuariibacter</taxon>
    </lineage>
</organism>
<protein>
    <submittedName>
        <fullName evidence="5">AraC family transcriptional regulator</fullName>
    </submittedName>
</protein>
<dbReference type="SMART" id="SM00342">
    <property type="entry name" value="HTH_ARAC"/>
    <property type="match status" value="1"/>
</dbReference>
<dbReference type="OrthoDB" id="952277at2"/>
<dbReference type="SUPFAM" id="SSF46689">
    <property type="entry name" value="Homeodomain-like"/>
    <property type="match status" value="1"/>
</dbReference>
<keyword evidence="6" id="KW-1185">Reference proteome</keyword>
<dbReference type="InterPro" id="IPR018062">
    <property type="entry name" value="HTH_AraC-typ_CS"/>
</dbReference>
<evidence type="ECO:0000313" key="6">
    <source>
        <dbReference type="Proteomes" id="UP000295164"/>
    </source>
</evidence>
<evidence type="ECO:0000259" key="4">
    <source>
        <dbReference type="PROSITE" id="PS01124"/>
    </source>
</evidence>
<dbReference type="GO" id="GO:0003700">
    <property type="term" value="F:DNA-binding transcription factor activity"/>
    <property type="evidence" value="ECO:0007669"/>
    <property type="project" value="InterPro"/>
</dbReference>
<dbReference type="PROSITE" id="PS01124">
    <property type="entry name" value="HTH_ARAC_FAMILY_2"/>
    <property type="match status" value="1"/>
</dbReference>
<dbReference type="PANTHER" id="PTHR43280">
    <property type="entry name" value="ARAC-FAMILY TRANSCRIPTIONAL REGULATOR"/>
    <property type="match status" value="1"/>
</dbReference>
<name>A0A4R4DXI9_9BACT</name>
<evidence type="ECO:0000256" key="2">
    <source>
        <dbReference type="ARBA" id="ARBA00023125"/>
    </source>
</evidence>
<dbReference type="Gene3D" id="1.10.10.60">
    <property type="entry name" value="Homeodomain-like"/>
    <property type="match status" value="1"/>
</dbReference>
<keyword evidence="1" id="KW-0805">Transcription regulation</keyword>
<comment type="caution">
    <text evidence="5">The sequence shown here is derived from an EMBL/GenBank/DDBJ whole genome shotgun (WGS) entry which is preliminary data.</text>
</comment>
<gene>
    <name evidence="5" type="ORF">E0486_14795</name>
</gene>
<dbReference type="InterPro" id="IPR009057">
    <property type="entry name" value="Homeodomain-like_sf"/>
</dbReference>
<proteinExistence type="predicted"/>
<evidence type="ECO:0000256" key="1">
    <source>
        <dbReference type="ARBA" id="ARBA00023015"/>
    </source>
</evidence>
<dbReference type="AlphaFoldDB" id="A0A4R4DXI9"/>
<accession>A0A4R4DXI9</accession>
<dbReference type="PANTHER" id="PTHR43280:SF28">
    <property type="entry name" value="HTH-TYPE TRANSCRIPTIONAL ACTIVATOR RHAS"/>
    <property type="match status" value="1"/>
</dbReference>
<dbReference type="Pfam" id="PF12833">
    <property type="entry name" value="HTH_18"/>
    <property type="match status" value="1"/>
</dbReference>